<dbReference type="Proteomes" id="UP001293254">
    <property type="component" value="Unassembled WGS sequence"/>
</dbReference>
<keyword evidence="3" id="KW-1185">Reference proteome</keyword>
<organism evidence="2 3">
    <name type="scientific">Sesamum alatum</name>
    <dbReference type="NCBI Taxonomy" id="300844"/>
    <lineage>
        <taxon>Eukaryota</taxon>
        <taxon>Viridiplantae</taxon>
        <taxon>Streptophyta</taxon>
        <taxon>Embryophyta</taxon>
        <taxon>Tracheophyta</taxon>
        <taxon>Spermatophyta</taxon>
        <taxon>Magnoliopsida</taxon>
        <taxon>eudicotyledons</taxon>
        <taxon>Gunneridae</taxon>
        <taxon>Pentapetalae</taxon>
        <taxon>asterids</taxon>
        <taxon>lamiids</taxon>
        <taxon>Lamiales</taxon>
        <taxon>Pedaliaceae</taxon>
        <taxon>Sesamum</taxon>
    </lineage>
</organism>
<feature type="region of interest" description="Disordered" evidence="1">
    <location>
        <begin position="152"/>
        <end position="171"/>
    </location>
</feature>
<evidence type="ECO:0000256" key="1">
    <source>
        <dbReference type="SAM" id="MobiDB-lite"/>
    </source>
</evidence>
<evidence type="ECO:0000313" key="3">
    <source>
        <dbReference type="Proteomes" id="UP001293254"/>
    </source>
</evidence>
<reference evidence="2" key="2">
    <citation type="journal article" date="2024" name="Plant">
        <title>Genomic evolution and insights into agronomic trait innovations of Sesamum species.</title>
        <authorList>
            <person name="Miao H."/>
            <person name="Wang L."/>
            <person name="Qu L."/>
            <person name="Liu H."/>
            <person name="Sun Y."/>
            <person name="Le M."/>
            <person name="Wang Q."/>
            <person name="Wei S."/>
            <person name="Zheng Y."/>
            <person name="Lin W."/>
            <person name="Duan Y."/>
            <person name="Cao H."/>
            <person name="Xiong S."/>
            <person name="Wang X."/>
            <person name="Wei L."/>
            <person name="Li C."/>
            <person name="Ma Q."/>
            <person name="Ju M."/>
            <person name="Zhao R."/>
            <person name="Li G."/>
            <person name="Mu C."/>
            <person name="Tian Q."/>
            <person name="Mei H."/>
            <person name="Zhang T."/>
            <person name="Gao T."/>
            <person name="Zhang H."/>
        </authorList>
    </citation>
    <scope>NUCLEOTIDE SEQUENCE</scope>
    <source>
        <strain evidence="2">3651</strain>
    </source>
</reference>
<comment type="caution">
    <text evidence="2">The sequence shown here is derived from an EMBL/GenBank/DDBJ whole genome shotgun (WGS) entry which is preliminary data.</text>
</comment>
<name>A0AAE1Y6Q4_9LAMI</name>
<protein>
    <submittedName>
        <fullName evidence="2">Uncharacterized protein</fullName>
    </submittedName>
</protein>
<proteinExistence type="predicted"/>
<evidence type="ECO:0000313" key="2">
    <source>
        <dbReference type="EMBL" id="KAK4424719.1"/>
    </source>
</evidence>
<dbReference type="AlphaFoldDB" id="A0AAE1Y6Q4"/>
<sequence>MLMWTSFPASPWKAGTPPITVVVLEKYEKMRKSFKPMLDKSRSELLTRRTQIQEKDQKLALQSLEYEVLKVSSAQAYSKDREEGLATGQASAISAFKMSVEYVDELFRQGSSFYVDGFTTCPNQFRNLRDLPSDFDFGFLDVQADGMGRIEVIGPSEDVGPSNDVGPSGGT</sequence>
<accession>A0AAE1Y6Q4</accession>
<dbReference type="EMBL" id="JACGWO010000006">
    <property type="protein sequence ID" value="KAK4424719.1"/>
    <property type="molecule type" value="Genomic_DNA"/>
</dbReference>
<gene>
    <name evidence="2" type="ORF">Salat_1665500</name>
</gene>
<reference evidence="2" key="1">
    <citation type="submission" date="2020-06" db="EMBL/GenBank/DDBJ databases">
        <authorList>
            <person name="Li T."/>
            <person name="Hu X."/>
            <person name="Zhang T."/>
            <person name="Song X."/>
            <person name="Zhang H."/>
            <person name="Dai N."/>
            <person name="Sheng W."/>
            <person name="Hou X."/>
            <person name="Wei L."/>
        </authorList>
    </citation>
    <scope>NUCLEOTIDE SEQUENCE</scope>
    <source>
        <strain evidence="2">3651</strain>
        <tissue evidence="2">Leaf</tissue>
    </source>
</reference>